<evidence type="ECO:0000256" key="2">
    <source>
        <dbReference type="ARBA" id="ARBA00023043"/>
    </source>
</evidence>
<proteinExistence type="predicted"/>
<protein>
    <submittedName>
        <fullName evidence="6">SAM domain-containing protein</fullName>
    </submittedName>
</protein>
<dbReference type="InterPro" id="IPR001660">
    <property type="entry name" value="SAM"/>
</dbReference>
<dbReference type="SUPFAM" id="SSF47769">
    <property type="entry name" value="SAM/Pointed domain"/>
    <property type="match status" value="2"/>
</dbReference>
<dbReference type="Proteomes" id="UP000271098">
    <property type="component" value="Unassembled WGS sequence"/>
</dbReference>
<dbReference type="PANTHER" id="PTHR24174:SF16">
    <property type="entry name" value="CASKIN-2"/>
    <property type="match status" value="1"/>
</dbReference>
<evidence type="ECO:0000259" key="3">
    <source>
        <dbReference type="PROSITE" id="PS50105"/>
    </source>
</evidence>
<dbReference type="OrthoDB" id="5314041at2759"/>
<dbReference type="EMBL" id="UYRT01098463">
    <property type="protein sequence ID" value="VDN41752.1"/>
    <property type="molecule type" value="Genomic_DNA"/>
</dbReference>
<dbReference type="Pfam" id="PF00536">
    <property type="entry name" value="SAM_1"/>
    <property type="match status" value="1"/>
</dbReference>
<dbReference type="WBParaSite" id="GPUH_0002367001-mRNA-1">
    <property type="protein sequence ID" value="GPUH_0002367001-mRNA-1"/>
    <property type="gene ID" value="GPUH_0002367001"/>
</dbReference>
<keyword evidence="2" id="KW-0040">ANK repeat</keyword>
<dbReference type="PANTHER" id="PTHR24174">
    <property type="entry name" value="ANKYRIN REPEAT AND STERILE ALPHA MOTIF DOMAIN-CONTAINING PROTEIN 1"/>
    <property type="match status" value="1"/>
</dbReference>
<dbReference type="PROSITE" id="PS50105">
    <property type="entry name" value="SAM_DOMAIN"/>
    <property type="match status" value="1"/>
</dbReference>
<accession>A0A183ERP9</accession>
<evidence type="ECO:0000256" key="1">
    <source>
        <dbReference type="ARBA" id="ARBA00022737"/>
    </source>
</evidence>
<gene>
    <name evidence="4" type="ORF">GPUH_LOCUS23640</name>
</gene>
<evidence type="ECO:0000313" key="6">
    <source>
        <dbReference type="WBParaSite" id="GPUH_0002367001-mRNA-1"/>
    </source>
</evidence>
<reference evidence="6" key="1">
    <citation type="submission" date="2016-06" db="UniProtKB">
        <authorList>
            <consortium name="WormBaseParasite"/>
        </authorList>
    </citation>
    <scope>IDENTIFICATION</scope>
</reference>
<dbReference type="AlphaFoldDB" id="A0A183ERP9"/>
<name>A0A183ERP9_9BILA</name>
<evidence type="ECO:0000313" key="5">
    <source>
        <dbReference type="Proteomes" id="UP000271098"/>
    </source>
</evidence>
<dbReference type="SMART" id="SM00454">
    <property type="entry name" value="SAM"/>
    <property type="match status" value="2"/>
</dbReference>
<dbReference type="Pfam" id="PF07647">
    <property type="entry name" value="SAM_2"/>
    <property type="match status" value="1"/>
</dbReference>
<keyword evidence="1" id="KW-0677">Repeat</keyword>
<organism evidence="6">
    <name type="scientific">Gongylonema pulchrum</name>
    <dbReference type="NCBI Taxonomy" id="637853"/>
    <lineage>
        <taxon>Eukaryota</taxon>
        <taxon>Metazoa</taxon>
        <taxon>Ecdysozoa</taxon>
        <taxon>Nematoda</taxon>
        <taxon>Chromadorea</taxon>
        <taxon>Rhabditida</taxon>
        <taxon>Spirurina</taxon>
        <taxon>Spiruromorpha</taxon>
        <taxon>Spiruroidea</taxon>
        <taxon>Gongylonematidae</taxon>
        <taxon>Gongylonema</taxon>
    </lineage>
</organism>
<dbReference type="InterPro" id="IPR013761">
    <property type="entry name" value="SAM/pointed_sf"/>
</dbReference>
<dbReference type="InterPro" id="IPR033635">
    <property type="entry name" value="ANKS1/Caskin"/>
</dbReference>
<dbReference type="Gene3D" id="1.10.150.50">
    <property type="entry name" value="Transcription Factor, Ets-1"/>
    <property type="match status" value="2"/>
</dbReference>
<feature type="domain" description="SAM" evidence="3">
    <location>
        <begin position="31"/>
        <end position="81"/>
    </location>
</feature>
<keyword evidence="5" id="KW-1185">Reference proteome</keyword>
<sequence length="167" mass="19226">MKQLSSHYEPKLSVSDMICKGIPDAEILAIWLDRLGHPEYLAAFLTQGYDLSTVARITPEDLIALGITQPTHRKLLISEIHRWHITDAWPTVVSSGELRFSRTSLFLDTQFVVHFALFNEFAEVQNLTWEDFEDIGIKKLGHLKRLGLAIKKMKVSFKKLYHDDMKC</sequence>
<reference evidence="4 5" key="2">
    <citation type="submission" date="2018-11" db="EMBL/GenBank/DDBJ databases">
        <authorList>
            <consortium name="Pathogen Informatics"/>
        </authorList>
    </citation>
    <scope>NUCLEOTIDE SEQUENCE [LARGE SCALE GENOMIC DNA]</scope>
</reference>
<evidence type="ECO:0000313" key="4">
    <source>
        <dbReference type="EMBL" id="VDN41752.1"/>
    </source>
</evidence>